<dbReference type="SUPFAM" id="SSF56925">
    <property type="entry name" value="OMPA-like"/>
    <property type="match status" value="1"/>
</dbReference>
<dbReference type="AlphaFoldDB" id="A0A645JEL6"/>
<gene>
    <name evidence="1" type="ORF">SDC9_209905</name>
</gene>
<reference evidence="1" key="1">
    <citation type="submission" date="2019-08" db="EMBL/GenBank/DDBJ databases">
        <authorList>
            <person name="Kucharzyk K."/>
            <person name="Murdoch R.W."/>
            <person name="Higgins S."/>
            <person name="Loffler F."/>
        </authorList>
    </citation>
    <scope>NUCLEOTIDE SEQUENCE</scope>
</reference>
<name>A0A645JEL6_9ZZZZ</name>
<sequence length="136" mass="15733">MFHEIDLPYDAEKGYYVLESNDGTRRIIQLSHHSYRYDSHAFSYGFKSDIHILPAIFNKRVDRLDVYLVPSIGFVSESYRDINDEIIKKPGFLAYGVGIGTSYYFTKHLGLFGEYHLGHFHNLSKSRGQAGIVFKF</sequence>
<evidence type="ECO:0000313" key="1">
    <source>
        <dbReference type="EMBL" id="MPN62158.1"/>
    </source>
</evidence>
<proteinExistence type="predicted"/>
<dbReference type="InterPro" id="IPR011250">
    <property type="entry name" value="OMP/PagP_B-barrel"/>
</dbReference>
<evidence type="ECO:0008006" key="2">
    <source>
        <dbReference type="Google" id="ProtNLM"/>
    </source>
</evidence>
<comment type="caution">
    <text evidence="1">The sequence shown here is derived from an EMBL/GenBank/DDBJ whole genome shotgun (WGS) entry which is preliminary data.</text>
</comment>
<accession>A0A645JEL6</accession>
<protein>
    <recommendedName>
        <fullName evidence="2">Outer membrane protein beta-barrel domain-containing protein</fullName>
    </recommendedName>
</protein>
<dbReference type="EMBL" id="VSSQ01139771">
    <property type="protein sequence ID" value="MPN62158.1"/>
    <property type="molecule type" value="Genomic_DNA"/>
</dbReference>
<organism evidence="1">
    <name type="scientific">bioreactor metagenome</name>
    <dbReference type="NCBI Taxonomy" id="1076179"/>
    <lineage>
        <taxon>unclassified sequences</taxon>
        <taxon>metagenomes</taxon>
        <taxon>ecological metagenomes</taxon>
    </lineage>
</organism>